<evidence type="ECO:0000256" key="2">
    <source>
        <dbReference type="SAM" id="MobiDB-lite"/>
    </source>
</evidence>
<dbReference type="InterPro" id="IPR000873">
    <property type="entry name" value="AMP-dep_synth/lig_dom"/>
</dbReference>
<protein>
    <submittedName>
        <fullName evidence="4">Feruloyl-CoA synthase</fullName>
    </submittedName>
</protein>
<dbReference type="Proteomes" id="UP001204151">
    <property type="component" value="Unassembled WGS sequence"/>
</dbReference>
<evidence type="ECO:0000259" key="3">
    <source>
        <dbReference type="Pfam" id="PF00501"/>
    </source>
</evidence>
<organism evidence="4 5">
    <name type="scientific">Massilia pinisoli</name>
    <dbReference type="NCBI Taxonomy" id="1772194"/>
    <lineage>
        <taxon>Bacteria</taxon>
        <taxon>Pseudomonadati</taxon>
        <taxon>Pseudomonadota</taxon>
        <taxon>Betaproteobacteria</taxon>
        <taxon>Burkholderiales</taxon>
        <taxon>Oxalobacteraceae</taxon>
        <taxon>Telluria group</taxon>
        <taxon>Massilia</taxon>
    </lineage>
</organism>
<dbReference type="InterPro" id="IPR042099">
    <property type="entry name" value="ANL_N_sf"/>
</dbReference>
<evidence type="ECO:0000313" key="4">
    <source>
        <dbReference type="EMBL" id="MCS0580722.1"/>
    </source>
</evidence>
<feature type="region of interest" description="Disordered" evidence="2">
    <location>
        <begin position="1"/>
        <end position="20"/>
    </location>
</feature>
<keyword evidence="5" id="KW-1185">Reference proteome</keyword>
<proteinExistence type="inferred from homology"/>
<dbReference type="Pfam" id="PF23562">
    <property type="entry name" value="AMP-binding_C_3"/>
    <property type="match status" value="1"/>
</dbReference>
<comment type="caution">
    <text evidence="4">The sequence shown here is derived from an EMBL/GenBank/DDBJ whole genome shotgun (WGS) entry which is preliminary data.</text>
</comment>
<dbReference type="EMBL" id="JANUGW010000002">
    <property type="protein sequence ID" value="MCS0580722.1"/>
    <property type="molecule type" value="Genomic_DNA"/>
</dbReference>
<dbReference type="PANTHER" id="PTHR43201:SF8">
    <property type="entry name" value="ACYL-COA SYNTHETASE FAMILY MEMBER 3"/>
    <property type="match status" value="1"/>
</dbReference>
<name>A0ABT1ZLD5_9BURK</name>
<feature type="domain" description="AMP-dependent synthetase/ligase" evidence="3">
    <location>
        <begin position="61"/>
        <end position="439"/>
    </location>
</feature>
<dbReference type="SUPFAM" id="SSF56801">
    <property type="entry name" value="Acetyl-CoA synthetase-like"/>
    <property type="match status" value="1"/>
</dbReference>
<dbReference type="RefSeq" id="WP_258815374.1">
    <property type="nucleotide sequence ID" value="NZ_JANUGW010000002.1"/>
</dbReference>
<comment type="similarity">
    <text evidence="1">Belongs to the ATP-dependent AMP-binding enzyme family.</text>
</comment>
<dbReference type="Gene3D" id="3.40.50.12780">
    <property type="entry name" value="N-terminal domain of ligase-like"/>
    <property type="match status" value="1"/>
</dbReference>
<sequence>MLETDLPIAGQGRPDRPASRCRPVHLGHPEIRAWREGDVWHVDAVTPLAAAPRRWTDPLVRWAAAHPERTLVARRGPDGAWIRIGYADMLHRARRIGQALRDRGLSAERPLAILSGNDLEHFQLALGAAYAGIPYAPISPAYSLVAADDGRLRDLIAQLTPGAVYAADGASFARALHAVLPEDVELILGEGVHAARAATRFGDLLDTAVTDVDAANDAVGADTILKFLFTSGSTKQPKAVVTTHGMLAHNQQMLLQTFPFFGETPPVLVDWLPWNHCFGGSHNVGIALYNGGTLYLDDGKPTPAEFARTLDNLREIAPTVYFNVPKGFEMLTEALERDAALRATFFSRVKLFLCAGAGLSQVAWDRLDAVARAHCGESIRIMTGLGMTETSPSSTFGTGDIAQAGYVGVPAPGCRVKLVPVDTKFEARFAGPHVMPGYWRAPDLTAAAFDEDGYYRTGDALRFYDAARPELGFVFDGRIAEDFKLSSGTFVSVGPMRARAIALGAPYVMDAVVTGLNRETVGLLVFPRMEHCRALADLSADADAAQVLASPPVRAMFAHLLADLNAGASGSSTRIERLLPLAVPPSIDQRELTDKGSINQAAVLAHRAALVDDLYADRVPLAVRAGAR</sequence>
<dbReference type="Pfam" id="PF00501">
    <property type="entry name" value="AMP-binding"/>
    <property type="match status" value="1"/>
</dbReference>
<accession>A0ABT1ZLD5</accession>
<dbReference type="PANTHER" id="PTHR43201">
    <property type="entry name" value="ACYL-COA SYNTHETASE"/>
    <property type="match status" value="1"/>
</dbReference>
<reference evidence="4 5" key="1">
    <citation type="submission" date="2022-08" db="EMBL/GenBank/DDBJ databases">
        <title>Reclassification of Massilia species as members of the genera Telluria, Duganella, Pseudoduganella, Mokoshia gen. nov. and Zemynaea gen. nov. using orthogonal and non-orthogonal genome-based approaches.</title>
        <authorList>
            <person name="Bowman J.P."/>
        </authorList>
    </citation>
    <scope>NUCLEOTIDE SEQUENCE [LARGE SCALE GENOMIC DNA]</scope>
    <source>
        <strain evidence="4 5">JCM 31316</strain>
    </source>
</reference>
<dbReference type="CDD" id="cd05921">
    <property type="entry name" value="FCS"/>
    <property type="match status" value="1"/>
</dbReference>
<evidence type="ECO:0000313" key="5">
    <source>
        <dbReference type="Proteomes" id="UP001204151"/>
    </source>
</evidence>
<evidence type="ECO:0000256" key="1">
    <source>
        <dbReference type="ARBA" id="ARBA00006432"/>
    </source>
</evidence>
<gene>
    <name evidence="4" type="ORF">NX784_03870</name>
</gene>